<dbReference type="NCBIfam" id="NF041278">
    <property type="entry name" value="CmcJ_NvfI_EfuI"/>
    <property type="match status" value="1"/>
</dbReference>
<evidence type="ECO:0000256" key="2">
    <source>
        <dbReference type="SAM" id="MobiDB-lite"/>
    </source>
</evidence>
<dbReference type="AlphaFoldDB" id="W2S149"/>
<dbReference type="GeneID" id="19968920"/>
<dbReference type="Proteomes" id="UP000030752">
    <property type="component" value="Unassembled WGS sequence"/>
</dbReference>
<feature type="region of interest" description="Disordered" evidence="2">
    <location>
        <begin position="108"/>
        <end position="133"/>
    </location>
</feature>
<keyword evidence="4" id="KW-1185">Reference proteome</keyword>
<protein>
    <recommendedName>
        <fullName evidence="5">Methyltransferase</fullName>
    </recommendedName>
</protein>
<organism evidence="3 4">
    <name type="scientific">Cyphellophora europaea (strain CBS 101466)</name>
    <name type="common">Phialophora europaea</name>
    <dbReference type="NCBI Taxonomy" id="1220924"/>
    <lineage>
        <taxon>Eukaryota</taxon>
        <taxon>Fungi</taxon>
        <taxon>Dikarya</taxon>
        <taxon>Ascomycota</taxon>
        <taxon>Pezizomycotina</taxon>
        <taxon>Eurotiomycetes</taxon>
        <taxon>Chaetothyriomycetidae</taxon>
        <taxon>Chaetothyriales</taxon>
        <taxon>Cyphellophoraceae</taxon>
        <taxon>Cyphellophora</taxon>
    </lineage>
</organism>
<evidence type="ECO:0008006" key="5">
    <source>
        <dbReference type="Google" id="ProtNLM"/>
    </source>
</evidence>
<dbReference type="InParanoid" id="W2S149"/>
<dbReference type="VEuPathDB" id="FungiDB:HMPREF1541_01581"/>
<reference evidence="3 4" key="1">
    <citation type="submission" date="2013-03" db="EMBL/GenBank/DDBJ databases">
        <title>The Genome Sequence of Phialophora europaea CBS 101466.</title>
        <authorList>
            <consortium name="The Broad Institute Genomics Platform"/>
            <person name="Cuomo C."/>
            <person name="de Hoog S."/>
            <person name="Gorbushina A."/>
            <person name="Walker B."/>
            <person name="Young S.K."/>
            <person name="Zeng Q."/>
            <person name="Gargeya S."/>
            <person name="Fitzgerald M."/>
            <person name="Haas B."/>
            <person name="Abouelleil A."/>
            <person name="Allen A.W."/>
            <person name="Alvarado L."/>
            <person name="Arachchi H.M."/>
            <person name="Berlin A.M."/>
            <person name="Chapman S.B."/>
            <person name="Gainer-Dewar J."/>
            <person name="Goldberg J."/>
            <person name="Griggs A."/>
            <person name="Gujja S."/>
            <person name="Hansen M."/>
            <person name="Howarth C."/>
            <person name="Imamovic A."/>
            <person name="Ireland A."/>
            <person name="Larimer J."/>
            <person name="McCowan C."/>
            <person name="Murphy C."/>
            <person name="Pearson M."/>
            <person name="Poon T.W."/>
            <person name="Priest M."/>
            <person name="Roberts A."/>
            <person name="Saif S."/>
            <person name="Shea T."/>
            <person name="Sisk P."/>
            <person name="Sykes S."/>
            <person name="Wortman J."/>
            <person name="Nusbaum C."/>
            <person name="Birren B."/>
        </authorList>
    </citation>
    <scope>NUCLEOTIDE SEQUENCE [LARGE SCALE GENOMIC DNA]</scope>
    <source>
        <strain evidence="3 4">CBS 101466</strain>
    </source>
</reference>
<dbReference type="OrthoDB" id="412788at2759"/>
<dbReference type="GO" id="GO:0016491">
    <property type="term" value="F:oxidoreductase activity"/>
    <property type="evidence" value="ECO:0007669"/>
    <property type="project" value="InterPro"/>
</dbReference>
<dbReference type="PANTHER" id="PTHR34598">
    <property type="entry name" value="BLL6449 PROTEIN"/>
    <property type="match status" value="1"/>
</dbReference>
<dbReference type="RefSeq" id="XP_008714162.1">
    <property type="nucleotide sequence ID" value="XM_008715940.1"/>
</dbReference>
<dbReference type="PANTHER" id="PTHR34598:SF4">
    <property type="entry name" value="7ALPHA-CEPHEM-METHOXYLASE P8 CHAIN RELATED PROTEIN"/>
    <property type="match status" value="1"/>
</dbReference>
<feature type="compositionally biased region" description="Polar residues" evidence="2">
    <location>
        <begin position="113"/>
        <end position="123"/>
    </location>
</feature>
<dbReference type="eggNOG" id="ENOG502RZMU">
    <property type="taxonomic scope" value="Eukaryota"/>
</dbReference>
<dbReference type="STRING" id="1220924.W2S149"/>
<evidence type="ECO:0000313" key="3">
    <source>
        <dbReference type="EMBL" id="ETN42426.1"/>
    </source>
</evidence>
<gene>
    <name evidence="3" type="ORF">HMPREF1541_01581</name>
</gene>
<sequence length="344" mass="37922">MTTSTFKYLNRSSIQPTTKPWAKVDGPGTSFTLSDHTKPVTDLRSVPNPNTFTTDTSGFSVHHAPSTETLFTDDTAIRTGYYDEVTNLLKTSLPGVSKVVIFDHTIRRHDPTSPRQPVQQVHVDQTPRAAEARVRRHLPPQEADDLLKRRYQIINVWRPIGHPASDYPLALVDWRSTQPRDFVKVDLMYPKRDAAADDAAAAAATNGVNGTASADDSDDRGKEVLPSPSSKDSTVGYEVKGETLVVAPNDSHQFYYVKDMTPEEAMFIKCFDSRSVWMNDEGYVSGEEGEAKVQEGTVQGKGEGRDGVAMGTAHTAFIDPKTPKGSKGRESIEVRCLVFYEEGA</sequence>
<dbReference type="HOGENOM" id="CLU_042688_3_1_1"/>
<name>W2S149_CYPE1</name>
<dbReference type="InterPro" id="IPR044053">
    <property type="entry name" value="AsaB-like"/>
</dbReference>
<comment type="similarity">
    <text evidence="1">Belongs to the asaB hydroxylase/desaturase family.</text>
</comment>
<accession>W2S149</accession>
<dbReference type="EMBL" id="KB822718">
    <property type="protein sequence ID" value="ETN42426.1"/>
    <property type="molecule type" value="Genomic_DNA"/>
</dbReference>
<evidence type="ECO:0000313" key="4">
    <source>
        <dbReference type="Proteomes" id="UP000030752"/>
    </source>
</evidence>
<feature type="region of interest" description="Disordered" evidence="2">
    <location>
        <begin position="207"/>
        <end position="236"/>
    </location>
</feature>
<proteinExistence type="inferred from homology"/>
<evidence type="ECO:0000256" key="1">
    <source>
        <dbReference type="ARBA" id="ARBA00023604"/>
    </source>
</evidence>